<sequence>MDGEEQIKKAYESILMHDFEQAVEWFGRAIAMNPHNAAFHYKLSITYARSNKLNKAIEHARQAVRMDSRETPYRLHLQNLQAKAFMVKAERYFTENEAQLWLAVSLLKRAIELDSLCLEAYLLLGHGYAMLKEYDQAISAIHTLLELDPQHEMGRRLLLEYQQRLKEKNNDSNERRKDWI</sequence>
<feature type="repeat" description="TPR" evidence="3">
    <location>
        <begin position="118"/>
        <end position="151"/>
    </location>
</feature>
<dbReference type="InterPro" id="IPR019734">
    <property type="entry name" value="TPR_rpt"/>
</dbReference>
<dbReference type="InterPro" id="IPR011990">
    <property type="entry name" value="TPR-like_helical_dom_sf"/>
</dbReference>
<feature type="repeat" description="TPR" evidence="3">
    <location>
        <begin position="37"/>
        <end position="70"/>
    </location>
</feature>
<dbReference type="Proteomes" id="UP001652445">
    <property type="component" value="Unassembled WGS sequence"/>
</dbReference>
<evidence type="ECO:0000313" key="5">
    <source>
        <dbReference type="Proteomes" id="UP001652445"/>
    </source>
</evidence>
<evidence type="ECO:0000313" key="4">
    <source>
        <dbReference type="EMBL" id="MCU6795795.1"/>
    </source>
</evidence>
<reference evidence="4 5" key="1">
    <citation type="submission" date="2022-09" db="EMBL/GenBank/DDBJ databases">
        <authorList>
            <person name="Han X.L."/>
            <person name="Wang Q."/>
            <person name="Lu T."/>
        </authorList>
    </citation>
    <scope>NUCLEOTIDE SEQUENCE [LARGE SCALE GENOMIC DNA]</scope>
    <source>
        <strain evidence="4 5">WQ 127069</strain>
    </source>
</reference>
<dbReference type="PROSITE" id="PS50005">
    <property type="entry name" value="TPR"/>
    <property type="match status" value="3"/>
</dbReference>
<keyword evidence="5" id="KW-1185">Reference proteome</keyword>
<gene>
    <name evidence="4" type="ORF">OB236_27125</name>
</gene>
<comment type="caution">
    <text evidence="4">The sequence shown here is derived from an EMBL/GenBank/DDBJ whole genome shotgun (WGS) entry which is preliminary data.</text>
</comment>
<protein>
    <submittedName>
        <fullName evidence="4">Tetratricopeptide repeat protein</fullName>
    </submittedName>
</protein>
<evidence type="ECO:0000256" key="1">
    <source>
        <dbReference type="ARBA" id="ARBA00022737"/>
    </source>
</evidence>
<dbReference type="PANTHER" id="PTHR12558:SF13">
    <property type="entry name" value="CELL DIVISION CYCLE PROTEIN 27 HOMOLOG"/>
    <property type="match status" value="1"/>
</dbReference>
<dbReference type="SMART" id="SM00028">
    <property type="entry name" value="TPR"/>
    <property type="match status" value="3"/>
</dbReference>
<keyword evidence="1" id="KW-0677">Repeat</keyword>
<dbReference type="InterPro" id="IPR013105">
    <property type="entry name" value="TPR_2"/>
</dbReference>
<dbReference type="EMBL" id="JAOQIO010000095">
    <property type="protein sequence ID" value="MCU6795795.1"/>
    <property type="molecule type" value="Genomic_DNA"/>
</dbReference>
<dbReference type="RefSeq" id="WP_076227539.1">
    <property type="nucleotide sequence ID" value="NZ_JAOQIO010000095.1"/>
</dbReference>
<dbReference type="Gene3D" id="1.25.40.10">
    <property type="entry name" value="Tetratricopeptide repeat domain"/>
    <property type="match status" value="2"/>
</dbReference>
<dbReference type="SUPFAM" id="SSF48452">
    <property type="entry name" value="TPR-like"/>
    <property type="match status" value="1"/>
</dbReference>
<organism evidence="4 5">
    <name type="scientific">Paenibacillus baimaensis</name>
    <dbReference type="NCBI Taxonomy" id="2982185"/>
    <lineage>
        <taxon>Bacteria</taxon>
        <taxon>Bacillati</taxon>
        <taxon>Bacillota</taxon>
        <taxon>Bacilli</taxon>
        <taxon>Bacillales</taxon>
        <taxon>Paenibacillaceae</taxon>
        <taxon>Paenibacillus</taxon>
    </lineage>
</organism>
<dbReference type="Pfam" id="PF07719">
    <property type="entry name" value="TPR_2"/>
    <property type="match status" value="1"/>
</dbReference>
<keyword evidence="2 3" id="KW-0802">TPR repeat</keyword>
<feature type="repeat" description="TPR" evidence="3">
    <location>
        <begin position="3"/>
        <end position="36"/>
    </location>
</feature>
<dbReference type="PROSITE" id="PS50293">
    <property type="entry name" value="TPR_REGION"/>
    <property type="match status" value="1"/>
</dbReference>
<evidence type="ECO:0000256" key="2">
    <source>
        <dbReference type="ARBA" id="ARBA00022803"/>
    </source>
</evidence>
<accession>A0ABT2UMB0</accession>
<name>A0ABT2UMB0_9BACL</name>
<dbReference type="PANTHER" id="PTHR12558">
    <property type="entry name" value="CELL DIVISION CYCLE 16,23,27"/>
    <property type="match status" value="1"/>
</dbReference>
<evidence type="ECO:0000256" key="3">
    <source>
        <dbReference type="PROSITE-ProRule" id="PRU00339"/>
    </source>
</evidence>
<proteinExistence type="predicted"/>
<dbReference type="Pfam" id="PF14559">
    <property type="entry name" value="TPR_19"/>
    <property type="match status" value="1"/>
</dbReference>